<dbReference type="InterPro" id="IPR013425">
    <property type="entry name" value="Autotrns_rpt"/>
</dbReference>
<feature type="domain" description="Autotransporter" evidence="3">
    <location>
        <begin position="867"/>
        <end position="1149"/>
    </location>
</feature>
<evidence type="ECO:0000256" key="1">
    <source>
        <dbReference type="ARBA" id="ARBA00022729"/>
    </source>
</evidence>
<dbReference type="InterPro" id="IPR011050">
    <property type="entry name" value="Pectin_lyase_fold/virulence"/>
</dbReference>
<dbReference type="NCBIfam" id="TIGR02601">
    <property type="entry name" value="autotrns_rpt"/>
    <property type="match status" value="2"/>
</dbReference>
<reference evidence="4 5" key="1">
    <citation type="journal article" date="2015" name="Genome Announc.">
        <title>Genome Assemblies of Three Soil-Associated Devosia species: D. insulae, D. limi, and D. soli.</title>
        <authorList>
            <person name="Hassan Y.I."/>
            <person name="Lepp D."/>
            <person name="Zhou T."/>
        </authorList>
    </citation>
    <scope>NUCLEOTIDE SEQUENCE [LARGE SCALE GENOMIC DNA]</scope>
    <source>
        <strain evidence="4 5">DS-56</strain>
    </source>
</reference>
<dbReference type="InterPro" id="IPR030895">
    <property type="entry name" value="T5SS_PEPC_rpt"/>
</dbReference>
<protein>
    <recommendedName>
        <fullName evidence="3">Autotransporter domain-containing protein</fullName>
    </recommendedName>
</protein>
<dbReference type="SUPFAM" id="SSF103515">
    <property type="entry name" value="Autotransporter"/>
    <property type="match status" value="1"/>
</dbReference>
<proteinExistence type="predicted"/>
<comment type="caution">
    <text evidence="4">The sequence shown here is derived from an EMBL/GenBank/DDBJ whole genome shotgun (WGS) entry which is preliminary data.</text>
</comment>
<evidence type="ECO:0000256" key="2">
    <source>
        <dbReference type="SAM" id="SignalP"/>
    </source>
</evidence>
<sequence>MHCRTERNRASRLAPLVATLLTATALSALGISAAQAQTANWGGGVSSDWFTSGNWTGADPDNTRDVVVNGATAAEIAGGGEAEAGNLRIGEGVEGALNITEGSLQAYHTNIGMDGGTGKLSVVGPSSSFDSMTTLSLGMDGNGELEILEGGTVTSNQGLIGDSAGSEGIVTIDGTGSNWTTRIPGAGLFVGYGGKGTLTVQNGGSVNTNTTWLGYWPGSDGKLVVTGAGSSYIDEGDMYVGRDGTGTVEISDGAFVEIFNSLYVNRGTVTVDGAETKLKTHGGVTVTGPGEDGFVVSGGAKVESSTGYVDAGLGFEGTATAKVTGAGSSWVMGVDGLTIGLEGGGALLVTDGGRVEAGQIYLGMREGASGSLTISDDGQVVSDYVMMGGEVGATATLRLESGGLLSAKQVELLNSTGTGKVAFDGGTLKLTANQSFLFSGFQTGDITLEDGGGTIDTGAYSVHMDPGLVGAGGFTKKGTGTLNVYGASTYEGPTLISAGTLRAREIGVLSAASAYEVASGATLRIDSNKTQTIGSLAGAGTVQLGNPQTMNTAAGSAQLTLGGNNASTTFSGVLAGKGQLIKTGTGTLTLSGTNSFTGTTTVSGGGLNVLGTLLSSVTAESGARLGGNGTYGAISVGDGAVLAPGNSIGAVTTGGLTLDAGSIYEVELSDGGNIAGTHNDITHVTGTATIAAGAKIKVLAGNGTDDGSTYTPGLVYTIIDTTAPGNLSVAEAPEIIDNFAYLNFTGSSDGQYFRLTSSMEAVSFCLEGSTANQCAAGDALFALGAGNAGFDLFQGLSEEEAPAALDAISGEAHASMLEVLEQSFAVLGETVNRRTAAGLVGAGAAAGPMGYAAEPGNPGVSAIGDATTAGTARPWIGALGSYGQLNGDGNAADISWSTGGLAVGYENEVDLGSGTGFGGVALGYQHGQGIVTARSSETGFDSLTAAAYGGWSDGAATLIGSLSVGAGHVATDRTITIGNSTEVAHADYWAQSANLSLEASYAFELGHGLSIAPLGTLAVGWLSHPGFTETGAGAFNLTAEASGSMSAAAGVGLSVGQQVELETGTLSLEGRALYEQSLAGTDATGEFSFAGSSAPFTIAGAPEDVSWVRVGGGLAFELTDGLALGASYDGRFSENGQSHQASASIGGSF</sequence>
<evidence type="ECO:0000313" key="5">
    <source>
        <dbReference type="Proteomes" id="UP000095463"/>
    </source>
</evidence>
<dbReference type="SUPFAM" id="SSF51126">
    <property type="entry name" value="Pectin lyase-like"/>
    <property type="match status" value="2"/>
</dbReference>
<dbReference type="InterPro" id="IPR036709">
    <property type="entry name" value="Autotransporte_beta_dom_sf"/>
</dbReference>
<keyword evidence="1 2" id="KW-0732">Signal</keyword>
<organism evidence="4 5">
    <name type="scientific">Devosia insulae DS-56</name>
    <dbReference type="NCBI Taxonomy" id="1116389"/>
    <lineage>
        <taxon>Bacteria</taxon>
        <taxon>Pseudomonadati</taxon>
        <taxon>Pseudomonadota</taxon>
        <taxon>Alphaproteobacteria</taxon>
        <taxon>Hyphomicrobiales</taxon>
        <taxon>Devosiaceae</taxon>
        <taxon>Devosia</taxon>
    </lineage>
</organism>
<dbReference type="InterPro" id="IPR005546">
    <property type="entry name" value="Autotransporte_beta"/>
</dbReference>
<name>A0A1E5XHT8_9HYPH</name>
<evidence type="ECO:0000259" key="3">
    <source>
        <dbReference type="PROSITE" id="PS51208"/>
    </source>
</evidence>
<dbReference type="Pfam" id="PF03797">
    <property type="entry name" value="Autotransporter"/>
    <property type="match status" value="1"/>
</dbReference>
<dbReference type="Gene3D" id="2.40.128.130">
    <property type="entry name" value="Autotransporter beta-domain"/>
    <property type="match status" value="1"/>
</dbReference>
<dbReference type="Proteomes" id="UP000095463">
    <property type="component" value="Unassembled WGS sequence"/>
</dbReference>
<keyword evidence="5" id="KW-1185">Reference proteome</keyword>
<dbReference type="Pfam" id="PF12951">
    <property type="entry name" value="PATR"/>
    <property type="match status" value="2"/>
</dbReference>
<dbReference type="NCBIfam" id="TIGR04393">
    <property type="entry name" value="rpt_T5SS_PEPC"/>
    <property type="match status" value="4"/>
</dbReference>
<feature type="chain" id="PRO_5009190227" description="Autotransporter domain-containing protein" evidence="2">
    <location>
        <begin position="37"/>
        <end position="1149"/>
    </location>
</feature>
<evidence type="ECO:0000313" key="4">
    <source>
        <dbReference type="EMBL" id="OEO28146.1"/>
    </source>
</evidence>
<dbReference type="SMART" id="SM00869">
    <property type="entry name" value="Autotransporter"/>
    <property type="match status" value="1"/>
</dbReference>
<feature type="signal peptide" evidence="2">
    <location>
        <begin position="1"/>
        <end position="36"/>
    </location>
</feature>
<gene>
    <name evidence="4" type="ORF">VW23_006160</name>
</gene>
<dbReference type="RefSeq" id="WP_069912528.1">
    <property type="nucleotide sequence ID" value="NZ_LAJE02000397.1"/>
</dbReference>
<dbReference type="AlphaFoldDB" id="A0A1E5XHT8"/>
<accession>A0A1E5XHT8</accession>
<dbReference type="PROSITE" id="PS51208">
    <property type="entry name" value="AUTOTRANSPORTER"/>
    <property type="match status" value="1"/>
</dbReference>
<dbReference type="EMBL" id="LAJE02000397">
    <property type="protein sequence ID" value="OEO28146.1"/>
    <property type="molecule type" value="Genomic_DNA"/>
</dbReference>